<organism evidence="4 5">
    <name type="scientific">Lautropia mirabilis ATCC 51599</name>
    <dbReference type="NCBI Taxonomy" id="887898"/>
    <lineage>
        <taxon>Bacteria</taxon>
        <taxon>Pseudomonadati</taxon>
        <taxon>Pseudomonadota</taxon>
        <taxon>Betaproteobacteria</taxon>
        <taxon>Burkholderiales</taxon>
        <taxon>Burkholderiaceae</taxon>
        <taxon>Lautropia</taxon>
    </lineage>
</organism>
<feature type="domain" description="Endonuclease/exonuclease/phosphatase" evidence="3">
    <location>
        <begin position="179"/>
        <end position="475"/>
    </location>
</feature>
<dbReference type="Proteomes" id="UP000011021">
    <property type="component" value="Unassembled WGS sequence"/>
</dbReference>
<feature type="chain" id="PRO_5003224376" evidence="2">
    <location>
        <begin position="24"/>
        <end position="484"/>
    </location>
</feature>
<reference evidence="4 5" key="1">
    <citation type="submission" date="2010-12" db="EMBL/GenBank/DDBJ databases">
        <authorList>
            <person name="Muzny D."/>
            <person name="Qin X."/>
            <person name="Deng J."/>
            <person name="Jiang H."/>
            <person name="Liu Y."/>
            <person name="Qu J."/>
            <person name="Song X.-Z."/>
            <person name="Zhang L."/>
            <person name="Thornton R."/>
            <person name="Coyle M."/>
            <person name="Francisco L."/>
            <person name="Jackson L."/>
            <person name="Javaid M."/>
            <person name="Korchina V."/>
            <person name="Kovar C."/>
            <person name="Mata R."/>
            <person name="Mathew T."/>
            <person name="Ngo R."/>
            <person name="Nguyen L."/>
            <person name="Nguyen N."/>
            <person name="Okwuonu G."/>
            <person name="Ongeri F."/>
            <person name="Pham C."/>
            <person name="Simmons D."/>
            <person name="Wilczek-Boney K."/>
            <person name="Hale W."/>
            <person name="Jakkamsetti A."/>
            <person name="Pham P."/>
            <person name="Ruth R."/>
            <person name="San Lucas F."/>
            <person name="Warren J."/>
            <person name="Zhang J."/>
            <person name="Zhao Z."/>
            <person name="Zhou C."/>
            <person name="Zhu D."/>
            <person name="Lee S."/>
            <person name="Bess C."/>
            <person name="Blankenburg K."/>
            <person name="Forbes L."/>
            <person name="Fu Q."/>
            <person name="Gubbala S."/>
            <person name="Hirani K."/>
            <person name="Jayaseelan J.C."/>
            <person name="Lara F."/>
            <person name="Munidasa M."/>
            <person name="Palculict T."/>
            <person name="Patil S."/>
            <person name="Pu L.-L."/>
            <person name="Saada N."/>
            <person name="Tang L."/>
            <person name="Weissenberger G."/>
            <person name="Zhu Y."/>
            <person name="Hemphill L."/>
            <person name="Shang Y."/>
            <person name="Youmans B."/>
            <person name="Ayvaz T."/>
            <person name="Ross M."/>
            <person name="Santibanez J."/>
            <person name="Aqrawi P."/>
            <person name="Gross S."/>
            <person name="Joshi V."/>
            <person name="Fowler G."/>
            <person name="Nazareth L."/>
            <person name="Reid J."/>
            <person name="Worley K."/>
            <person name="Petrosino J."/>
            <person name="Highlander S."/>
            <person name="Gibbs R."/>
        </authorList>
    </citation>
    <scope>NUCLEOTIDE SEQUENCE [LARGE SCALE GENOMIC DNA]</scope>
    <source>
        <strain evidence="4 5">ATCC 51599</strain>
    </source>
</reference>
<keyword evidence="4" id="KW-0255">Endonuclease</keyword>
<gene>
    <name evidence="4" type="ORF">HMPREF0551_1835</name>
</gene>
<keyword evidence="2" id="KW-0732">Signal</keyword>
<accession>E7RYS1</accession>
<dbReference type="Gene3D" id="3.60.10.10">
    <property type="entry name" value="Endonuclease/exonuclease/phosphatase"/>
    <property type="match status" value="1"/>
</dbReference>
<keyword evidence="4" id="KW-0378">Hydrolase</keyword>
<feature type="signal peptide" evidence="2">
    <location>
        <begin position="1"/>
        <end position="23"/>
    </location>
</feature>
<sequence>MRHRLPALLLATALLTGLAGCSADDPTRGASTQTTGEATLTKGHRPDVPAEWREQVATSKRRQKEGQKNKDKRARAHAGSSARVAGSTGNDDRPQGRKARRQADGVAGSATIDDANGLRIMTLNAEHLMSPAVFARWQSFCEPLGWRDGPGDRRPAGLPYCDALNGRDMQGRLIFGPQHRRQDLDAKVRQLAELVRTARPDIVLMQEITDADAVRQVLGKGWTIHTTAERWNGGPISQNLAVAWPTHRFLQEPRVEVVESLARSSPEGRRTRPGLAVYLPLPVPEKPSGTPPKAARPAPTLAILNVHLKAGCRQGRLDRSLSRQPTRQWRRLSSCQTLQSQVPALEGWLDRQMAAGHAVLISGDFNRDLRQELRQGLPARGDGSPAAAPIRTSDEMRRVASVLPELDDDQPRGTRLTLVASGPYRKLARCHHHIDVFLLSHNLDAWLRTPPEDLRVQVVPFEAPLSLERPRPSDHCPHVLQLPL</sequence>
<feature type="compositionally biased region" description="Basic and acidic residues" evidence="1">
    <location>
        <begin position="44"/>
        <end position="54"/>
    </location>
</feature>
<dbReference type="SUPFAM" id="SSF56219">
    <property type="entry name" value="DNase I-like"/>
    <property type="match status" value="1"/>
</dbReference>
<evidence type="ECO:0000259" key="3">
    <source>
        <dbReference type="Pfam" id="PF03372"/>
    </source>
</evidence>
<evidence type="ECO:0000313" key="4">
    <source>
        <dbReference type="EMBL" id="EFV94395.1"/>
    </source>
</evidence>
<protein>
    <submittedName>
        <fullName evidence="4">Endonuclease/exonuclease/phosphatase family protein</fullName>
    </submittedName>
</protein>
<keyword evidence="4" id="KW-0540">Nuclease</keyword>
<feature type="region of interest" description="Disordered" evidence="1">
    <location>
        <begin position="22"/>
        <end position="108"/>
    </location>
</feature>
<dbReference type="eggNOG" id="COG3568">
    <property type="taxonomic scope" value="Bacteria"/>
</dbReference>
<dbReference type="AlphaFoldDB" id="E7RYS1"/>
<comment type="caution">
    <text evidence="4">The sequence shown here is derived from an EMBL/GenBank/DDBJ whole genome shotgun (WGS) entry which is preliminary data.</text>
</comment>
<dbReference type="InterPro" id="IPR005135">
    <property type="entry name" value="Endo/exonuclease/phosphatase"/>
</dbReference>
<evidence type="ECO:0000256" key="1">
    <source>
        <dbReference type="SAM" id="MobiDB-lite"/>
    </source>
</evidence>
<feature type="compositionally biased region" description="Polar residues" evidence="1">
    <location>
        <begin position="29"/>
        <end position="38"/>
    </location>
</feature>
<proteinExistence type="predicted"/>
<dbReference type="InterPro" id="IPR036691">
    <property type="entry name" value="Endo/exonu/phosph_ase_sf"/>
</dbReference>
<dbReference type="Pfam" id="PF03372">
    <property type="entry name" value="Exo_endo_phos"/>
    <property type="match status" value="1"/>
</dbReference>
<dbReference type="EMBL" id="AEQP01000020">
    <property type="protein sequence ID" value="EFV94395.1"/>
    <property type="molecule type" value="Genomic_DNA"/>
</dbReference>
<evidence type="ECO:0000313" key="5">
    <source>
        <dbReference type="Proteomes" id="UP000011021"/>
    </source>
</evidence>
<keyword evidence="4" id="KW-0269">Exonuclease</keyword>
<dbReference type="PROSITE" id="PS51257">
    <property type="entry name" value="PROKAR_LIPOPROTEIN"/>
    <property type="match status" value="1"/>
</dbReference>
<dbReference type="GO" id="GO:0004519">
    <property type="term" value="F:endonuclease activity"/>
    <property type="evidence" value="ECO:0007669"/>
    <property type="project" value="UniProtKB-KW"/>
</dbReference>
<evidence type="ECO:0000256" key="2">
    <source>
        <dbReference type="SAM" id="SignalP"/>
    </source>
</evidence>
<dbReference type="STRING" id="887898.HMPREF0551_1835"/>
<dbReference type="HOGENOM" id="CLU_563590_0_0_4"/>
<name>E7RYS1_9BURK</name>
<keyword evidence="5" id="KW-1185">Reference proteome</keyword>
<dbReference type="GO" id="GO:0004527">
    <property type="term" value="F:exonuclease activity"/>
    <property type="evidence" value="ECO:0007669"/>
    <property type="project" value="UniProtKB-KW"/>
</dbReference>
<dbReference type="RefSeq" id="WP_005674186.1">
    <property type="nucleotide sequence ID" value="NZ_CP146288.1"/>
</dbReference>